<keyword evidence="2" id="KW-0732">Signal</keyword>
<dbReference type="AlphaFoldDB" id="A0A835CRH7"/>
<proteinExistence type="predicted"/>
<accession>A0A835CRH7</accession>
<reference evidence="3 4" key="1">
    <citation type="submission" date="2020-08" db="EMBL/GenBank/DDBJ databases">
        <title>Aphidius gifuensis genome sequencing and assembly.</title>
        <authorList>
            <person name="Du Z."/>
        </authorList>
    </citation>
    <scope>NUCLEOTIDE SEQUENCE [LARGE SCALE GENOMIC DNA]</scope>
    <source>
        <strain evidence="3">YNYX2018</strain>
        <tissue evidence="3">Adults</tissue>
    </source>
</reference>
<name>A0A835CRH7_APHGI</name>
<gene>
    <name evidence="3" type="ORF">HCN44_011243</name>
</gene>
<keyword evidence="4" id="KW-1185">Reference proteome</keyword>
<sequence length="269" mass="31154">MKFINLIFMLISINFISYEVSATGLGDLEEVYTLFMNIWTRVDEGIEEANTGKKPKYQATLFGDKTSSMLEALNDKVDELSVQIESMQNRLMDKMQEIADAVKAVPEKVEKDRLLTKISYNIKSIKESYREVKKLGSKNITQVKAKRIIDKYVRDKITDDLREIFLLVLPDESDLHTDRSLLKLLINLENNVKEIKERCDKKNSPQQFLYQLYLTLVSTEMIGYTSLAYGFGVNELINPDEKADVEIQTNCFVFKATLFEIYFIEKVHN</sequence>
<organism evidence="3 4">
    <name type="scientific">Aphidius gifuensis</name>
    <name type="common">Parasitoid wasp</name>
    <dbReference type="NCBI Taxonomy" id="684658"/>
    <lineage>
        <taxon>Eukaryota</taxon>
        <taxon>Metazoa</taxon>
        <taxon>Ecdysozoa</taxon>
        <taxon>Arthropoda</taxon>
        <taxon>Hexapoda</taxon>
        <taxon>Insecta</taxon>
        <taxon>Pterygota</taxon>
        <taxon>Neoptera</taxon>
        <taxon>Endopterygota</taxon>
        <taxon>Hymenoptera</taxon>
        <taxon>Apocrita</taxon>
        <taxon>Ichneumonoidea</taxon>
        <taxon>Braconidae</taxon>
        <taxon>Aphidiinae</taxon>
        <taxon>Aphidius</taxon>
    </lineage>
</organism>
<feature type="coiled-coil region" evidence="1">
    <location>
        <begin position="70"/>
        <end position="104"/>
    </location>
</feature>
<protein>
    <submittedName>
        <fullName evidence="3">Uncharacterized protein</fullName>
    </submittedName>
</protein>
<dbReference type="OrthoDB" id="7932313at2759"/>
<evidence type="ECO:0000256" key="2">
    <source>
        <dbReference type="SAM" id="SignalP"/>
    </source>
</evidence>
<dbReference type="EMBL" id="JACMRX010000003">
    <property type="protein sequence ID" value="KAF7993974.1"/>
    <property type="molecule type" value="Genomic_DNA"/>
</dbReference>
<evidence type="ECO:0000313" key="3">
    <source>
        <dbReference type="EMBL" id="KAF7993974.1"/>
    </source>
</evidence>
<evidence type="ECO:0000313" key="4">
    <source>
        <dbReference type="Proteomes" id="UP000639338"/>
    </source>
</evidence>
<evidence type="ECO:0000256" key="1">
    <source>
        <dbReference type="SAM" id="Coils"/>
    </source>
</evidence>
<dbReference type="Proteomes" id="UP000639338">
    <property type="component" value="Unassembled WGS sequence"/>
</dbReference>
<comment type="caution">
    <text evidence="3">The sequence shown here is derived from an EMBL/GenBank/DDBJ whole genome shotgun (WGS) entry which is preliminary data.</text>
</comment>
<feature type="signal peptide" evidence="2">
    <location>
        <begin position="1"/>
        <end position="22"/>
    </location>
</feature>
<keyword evidence="1" id="KW-0175">Coiled coil</keyword>
<feature type="chain" id="PRO_5032807371" evidence="2">
    <location>
        <begin position="23"/>
        <end position="269"/>
    </location>
</feature>